<dbReference type="InterPro" id="IPR051628">
    <property type="entry name" value="LUBAC_E3_Ligases"/>
</dbReference>
<comment type="pathway">
    <text evidence="1">Protein modification; protein ubiquitination.</text>
</comment>
<keyword evidence="6" id="KW-0833">Ubl conjugation pathway</keyword>
<keyword evidence="11" id="KW-1185">Reference proteome</keyword>
<evidence type="ECO:0000313" key="10">
    <source>
        <dbReference type="EMBL" id="KAI6650379.1"/>
    </source>
</evidence>
<evidence type="ECO:0000313" key="11">
    <source>
        <dbReference type="Proteomes" id="UP001165289"/>
    </source>
</evidence>
<accession>A0AAV7JPJ6</accession>
<keyword evidence="7" id="KW-0862">Zinc</keyword>
<sequence length="544" mass="62125">MSGVSSSKFKHREKENITISQKGDTEQIVQRPIQQTGPLLMRRSLVEKEQRLSILSSLVGKEQRLSIPSSLVGKEQRLSIPSSLVEKEQRLSIPSSLVGKEQRLSIPSSLVGKEQRLSIQSSLVEQEQKSLLLELTQRLRVQPMQPDSTNSTTSAVAEPIQQTGRLPIRRSLVEKEQRSSIPNSLALQEQRSSIPNSLALQEQRSSIRRSLVQQEQRSSIPNSLALQEQRYSIRRSLVQQEQRSSIPNSLVQQEQRFPKPNSLVGQEQNLHLQLTQRLRVQHNQPYSTRRLELMDSDITDITSQPKPKEECCVCLEKNAVTMKCGHNICSECIIKHAWHQMKLIKHEISCAMCSEKIDLDYLIRCGLIDAEVYRTLTQALSNNNCKNKDMQKCPSCNIYCQRENGNQNLINCRICSKNDVLSQFCWKCSRVWKNHGSLQNCGNVKCGDNNLDHMLNPPMKNFGSLRSPKYRACPKCFTFIDHESGCNAMTCTRCSNIFCFICLRNFTDRVRCSTTSYNGYFNCLPAPIQENLEAKFLQYDTNNK</sequence>
<evidence type="ECO:0000256" key="2">
    <source>
        <dbReference type="ARBA" id="ARBA00022679"/>
    </source>
</evidence>
<dbReference type="Gene3D" id="3.30.40.10">
    <property type="entry name" value="Zinc/RING finger domain, C3HC4 (zinc finger)"/>
    <property type="match status" value="1"/>
</dbReference>
<evidence type="ECO:0000259" key="9">
    <source>
        <dbReference type="PROSITE" id="PS51873"/>
    </source>
</evidence>
<comment type="caution">
    <text evidence="10">The sequence shown here is derived from an EMBL/GenBank/DDBJ whole genome shotgun (WGS) entry which is preliminary data.</text>
</comment>
<reference evidence="10 11" key="1">
    <citation type="journal article" date="2023" name="BMC Biol.">
        <title>The compact genome of the sponge Oopsacas minuta (Hexactinellida) is lacking key metazoan core genes.</title>
        <authorList>
            <person name="Santini S."/>
            <person name="Schenkelaars Q."/>
            <person name="Jourda C."/>
            <person name="Duchesne M."/>
            <person name="Belahbib H."/>
            <person name="Rocher C."/>
            <person name="Selva M."/>
            <person name="Riesgo A."/>
            <person name="Vervoort M."/>
            <person name="Leys S.P."/>
            <person name="Kodjabachian L."/>
            <person name="Le Bivic A."/>
            <person name="Borchiellini C."/>
            <person name="Claverie J.M."/>
            <person name="Renard E."/>
        </authorList>
    </citation>
    <scope>NUCLEOTIDE SEQUENCE [LARGE SCALE GENOMIC DNA]</scope>
    <source>
        <strain evidence="10">SPO-2</strain>
    </source>
</reference>
<dbReference type="SMART" id="SM00184">
    <property type="entry name" value="RING"/>
    <property type="match status" value="2"/>
</dbReference>
<evidence type="ECO:0000256" key="8">
    <source>
        <dbReference type="SAM" id="MobiDB-lite"/>
    </source>
</evidence>
<dbReference type="InterPro" id="IPR001841">
    <property type="entry name" value="Znf_RING"/>
</dbReference>
<evidence type="ECO:0000256" key="4">
    <source>
        <dbReference type="ARBA" id="ARBA00022737"/>
    </source>
</evidence>
<evidence type="ECO:0000256" key="6">
    <source>
        <dbReference type="ARBA" id="ARBA00022786"/>
    </source>
</evidence>
<protein>
    <submittedName>
        <fullName evidence="10">E3 ubiquitin-protein ligase RNF19B-like</fullName>
    </submittedName>
</protein>
<name>A0AAV7JPJ6_9METZ</name>
<dbReference type="GO" id="GO:0016740">
    <property type="term" value="F:transferase activity"/>
    <property type="evidence" value="ECO:0007669"/>
    <property type="project" value="UniProtKB-KW"/>
</dbReference>
<proteinExistence type="predicted"/>
<dbReference type="InterPro" id="IPR013083">
    <property type="entry name" value="Znf_RING/FYVE/PHD"/>
</dbReference>
<evidence type="ECO:0000256" key="3">
    <source>
        <dbReference type="ARBA" id="ARBA00022723"/>
    </source>
</evidence>
<evidence type="ECO:0000256" key="5">
    <source>
        <dbReference type="ARBA" id="ARBA00022771"/>
    </source>
</evidence>
<dbReference type="SUPFAM" id="SSF57850">
    <property type="entry name" value="RING/U-box"/>
    <property type="match status" value="3"/>
</dbReference>
<dbReference type="GO" id="GO:0008270">
    <property type="term" value="F:zinc ion binding"/>
    <property type="evidence" value="ECO:0007669"/>
    <property type="project" value="UniProtKB-KW"/>
</dbReference>
<dbReference type="Proteomes" id="UP001165289">
    <property type="component" value="Unassembled WGS sequence"/>
</dbReference>
<dbReference type="PROSITE" id="PS00518">
    <property type="entry name" value="ZF_RING_1"/>
    <property type="match status" value="1"/>
</dbReference>
<keyword evidence="4" id="KW-0677">Repeat</keyword>
<dbReference type="Pfam" id="PF22191">
    <property type="entry name" value="IBR_1"/>
    <property type="match status" value="1"/>
</dbReference>
<dbReference type="CDD" id="cd16449">
    <property type="entry name" value="RING-HC"/>
    <property type="match status" value="1"/>
</dbReference>
<keyword evidence="2" id="KW-0808">Transferase</keyword>
<dbReference type="CDD" id="cd20336">
    <property type="entry name" value="Rcat_RBR"/>
    <property type="match status" value="1"/>
</dbReference>
<evidence type="ECO:0000256" key="1">
    <source>
        <dbReference type="ARBA" id="ARBA00004906"/>
    </source>
</evidence>
<gene>
    <name evidence="10" type="ORF">LOD99_5816</name>
</gene>
<dbReference type="EMBL" id="JAKMXF010000311">
    <property type="protein sequence ID" value="KAI6650379.1"/>
    <property type="molecule type" value="Genomic_DNA"/>
</dbReference>
<dbReference type="AlphaFoldDB" id="A0AAV7JPJ6"/>
<dbReference type="Gene3D" id="1.20.120.1750">
    <property type="match status" value="1"/>
</dbReference>
<dbReference type="PANTHER" id="PTHR22770">
    <property type="entry name" value="UBIQUITIN CONJUGATING ENZYME 7 INTERACTING PROTEIN-RELATED"/>
    <property type="match status" value="1"/>
</dbReference>
<evidence type="ECO:0000256" key="7">
    <source>
        <dbReference type="ARBA" id="ARBA00022833"/>
    </source>
</evidence>
<keyword evidence="5" id="KW-0863">Zinc-finger</keyword>
<dbReference type="PROSITE" id="PS51873">
    <property type="entry name" value="TRIAD"/>
    <property type="match status" value="1"/>
</dbReference>
<dbReference type="InterPro" id="IPR017907">
    <property type="entry name" value="Znf_RING_CS"/>
</dbReference>
<dbReference type="InterPro" id="IPR044066">
    <property type="entry name" value="TRIAD_supradom"/>
</dbReference>
<feature type="domain" description="RING-type" evidence="9">
    <location>
        <begin position="307"/>
        <end position="527"/>
    </location>
</feature>
<keyword evidence="3" id="KW-0479">Metal-binding</keyword>
<organism evidence="10 11">
    <name type="scientific">Oopsacas minuta</name>
    <dbReference type="NCBI Taxonomy" id="111878"/>
    <lineage>
        <taxon>Eukaryota</taxon>
        <taxon>Metazoa</taxon>
        <taxon>Porifera</taxon>
        <taxon>Hexactinellida</taxon>
        <taxon>Hexasterophora</taxon>
        <taxon>Lyssacinosida</taxon>
        <taxon>Leucopsacidae</taxon>
        <taxon>Oopsacas</taxon>
    </lineage>
</organism>
<feature type="region of interest" description="Disordered" evidence="8">
    <location>
        <begin position="1"/>
        <end position="26"/>
    </location>
</feature>